<comment type="caution">
    <text evidence="2">The sequence shown here is derived from an EMBL/GenBank/DDBJ whole genome shotgun (WGS) entry which is preliminary data.</text>
</comment>
<protein>
    <submittedName>
        <fullName evidence="2">Uncharacterized protein</fullName>
    </submittedName>
</protein>
<name>A0A8T0VF08_PANVG</name>
<dbReference type="AlphaFoldDB" id="A0A8T0VF08"/>
<dbReference type="Proteomes" id="UP000823388">
    <property type="component" value="Chromosome 2N"/>
</dbReference>
<keyword evidence="1" id="KW-1133">Transmembrane helix</keyword>
<evidence type="ECO:0000313" key="2">
    <source>
        <dbReference type="EMBL" id="KAG2631904.1"/>
    </source>
</evidence>
<sequence length="93" mass="9967">MEGGALSGGEGKEAAAMPMVVLPEVLRPKPNFADRVFKFCMKSAIALGSCYFVLLSYIAISNPSLEKLHLLPFFGVAVTVPLYAAALMKEHGH</sequence>
<gene>
    <name evidence="2" type="ORF">PVAP13_2NG022700</name>
</gene>
<proteinExistence type="predicted"/>
<organism evidence="2 3">
    <name type="scientific">Panicum virgatum</name>
    <name type="common">Blackwell switchgrass</name>
    <dbReference type="NCBI Taxonomy" id="38727"/>
    <lineage>
        <taxon>Eukaryota</taxon>
        <taxon>Viridiplantae</taxon>
        <taxon>Streptophyta</taxon>
        <taxon>Embryophyta</taxon>
        <taxon>Tracheophyta</taxon>
        <taxon>Spermatophyta</taxon>
        <taxon>Magnoliopsida</taxon>
        <taxon>Liliopsida</taxon>
        <taxon>Poales</taxon>
        <taxon>Poaceae</taxon>
        <taxon>PACMAD clade</taxon>
        <taxon>Panicoideae</taxon>
        <taxon>Panicodae</taxon>
        <taxon>Paniceae</taxon>
        <taxon>Panicinae</taxon>
        <taxon>Panicum</taxon>
        <taxon>Panicum sect. Hiantes</taxon>
    </lineage>
</organism>
<accession>A0A8T0VF08</accession>
<keyword evidence="1" id="KW-0472">Membrane</keyword>
<reference evidence="2" key="1">
    <citation type="submission" date="2020-05" db="EMBL/GenBank/DDBJ databases">
        <title>WGS assembly of Panicum virgatum.</title>
        <authorList>
            <person name="Lovell J.T."/>
            <person name="Jenkins J."/>
            <person name="Shu S."/>
            <person name="Juenger T.E."/>
            <person name="Schmutz J."/>
        </authorList>
    </citation>
    <scope>NUCLEOTIDE SEQUENCE</scope>
    <source>
        <strain evidence="2">AP13</strain>
    </source>
</reference>
<evidence type="ECO:0000256" key="1">
    <source>
        <dbReference type="SAM" id="Phobius"/>
    </source>
</evidence>
<keyword evidence="1" id="KW-0812">Transmembrane</keyword>
<keyword evidence="3" id="KW-1185">Reference proteome</keyword>
<feature type="transmembrane region" description="Helical" evidence="1">
    <location>
        <begin position="39"/>
        <end position="58"/>
    </location>
</feature>
<feature type="transmembrane region" description="Helical" evidence="1">
    <location>
        <begin position="70"/>
        <end position="88"/>
    </location>
</feature>
<evidence type="ECO:0000313" key="3">
    <source>
        <dbReference type="Proteomes" id="UP000823388"/>
    </source>
</evidence>
<dbReference type="EMBL" id="CM029040">
    <property type="protein sequence ID" value="KAG2631904.1"/>
    <property type="molecule type" value="Genomic_DNA"/>
</dbReference>